<dbReference type="Pfam" id="PF07963">
    <property type="entry name" value="N_methyl"/>
    <property type="match status" value="1"/>
</dbReference>
<evidence type="ECO:0000256" key="1">
    <source>
        <dbReference type="SAM" id="Phobius"/>
    </source>
</evidence>
<organism evidence="2 3">
    <name type="scientific">Desulfolithobacter dissulfuricans</name>
    <dbReference type="NCBI Taxonomy" id="2795293"/>
    <lineage>
        <taxon>Bacteria</taxon>
        <taxon>Pseudomonadati</taxon>
        <taxon>Thermodesulfobacteriota</taxon>
        <taxon>Desulfobulbia</taxon>
        <taxon>Desulfobulbales</taxon>
        <taxon>Desulfobulbaceae</taxon>
        <taxon>Desulfolithobacter</taxon>
    </lineage>
</organism>
<keyword evidence="1" id="KW-0472">Membrane</keyword>
<keyword evidence="3" id="KW-1185">Reference proteome</keyword>
<sequence length="144" mass="15545">MKHRQHTLRPHLSPGFTLLEVMVAVAIISIALVTLIGSQSQSVSLAGVSRVTLTASRLAREKLTELALADAENLGAESGRFDEPFADYGWQVDVQRLEAGNLGFEDPDNMLQAVDLLITRGDPARVVYQAKAVLLQEPPAGAIQ</sequence>
<evidence type="ECO:0000313" key="2">
    <source>
        <dbReference type="EMBL" id="BCO09793.1"/>
    </source>
</evidence>
<feature type="transmembrane region" description="Helical" evidence="1">
    <location>
        <begin position="12"/>
        <end position="36"/>
    </location>
</feature>
<dbReference type="RefSeq" id="WP_267926542.1">
    <property type="nucleotide sequence ID" value="NZ_AP024233.1"/>
</dbReference>
<protein>
    <recommendedName>
        <fullName evidence="4">General secretion pathway protein I</fullName>
    </recommendedName>
</protein>
<keyword evidence="1" id="KW-0812">Transmembrane</keyword>
<keyword evidence="1" id="KW-1133">Transmembrane helix</keyword>
<dbReference type="NCBIfam" id="TIGR02532">
    <property type="entry name" value="IV_pilin_GFxxxE"/>
    <property type="match status" value="1"/>
</dbReference>
<accession>A0A915XKV9</accession>
<dbReference type="InterPro" id="IPR012902">
    <property type="entry name" value="N_methyl_site"/>
</dbReference>
<dbReference type="EMBL" id="AP024233">
    <property type="protein sequence ID" value="BCO09793.1"/>
    <property type="molecule type" value="Genomic_DNA"/>
</dbReference>
<name>A0A915XKV9_9BACT</name>
<gene>
    <name evidence="2" type="ORF">GF1_21690</name>
</gene>
<evidence type="ECO:0000313" key="3">
    <source>
        <dbReference type="Proteomes" id="UP001063350"/>
    </source>
</evidence>
<evidence type="ECO:0008006" key="4">
    <source>
        <dbReference type="Google" id="ProtNLM"/>
    </source>
</evidence>
<reference evidence="2" key="1">
    <citation type="submission" date="2020-12" db="EMBL/GenBank/DDBJ databases">
        <title>Desulfobium dissulfuricans gen. nov., sp. nov., a novel mesophilic, sulfate-reducing bacterium isolated from a deep-sea hydrothermal vent.</title>
        <authorList>
            <person name="Hashimoto Y."/>
            <person name="Tame A."/>
            <person name="Sawayama S."/>
            <person name="Miyazaki J."/>
            <person name="Takai K."/>
            <person name="Nakagawa S."/>
        </authorList>
    </citation>
    <scope>NUCLEOTIDE SEQUENCE</scope>
    <source>
        <strain evidence="2">GF1</strain>
    </source>
</reference>
<dbReference type="KEGG" id="ddu:GF1_21690"/>
<dbReference type="AlphaFoldDB" id="A0A915XKV9"/>
<proteinExistence type="predicted"/>
<dbReference type="Proteomes" id="UP001063350">
    <property type="component" value="Chromosome"/>
</dbReference>